<dbReference type="Pfam" id="PF03795">
    <property type="entry name" value="YCII"/>
    <property type="match status" value="1"/>
</dbReference>
<evidence type="ECO:0000313" key="4">
    <source>
        <dbReference type="EMBL" id="MFC4363476.1"/>
    </source>
</evidence>
<dbReference type="Gene3D" id="3.10.180.10">
    <property type="entry name" value="2,3-Dihydroxybiphenyl 1,2-Dioxygenase, domain 1"/>
    <property type="match status" value="1"/>
</dbReference>
<sequence>MKVMVIVKATASSEAGELPSRELLEAMGSFNEALVKAGIMTSGDGLKPSSEGFRVRFNGADRSVTKGPFVETNELIAGYWIWQVESMEEALEWVKKCPNPMLEVSDIEVRPFYDMDDFAEVDTSGEVGEPETVLRNTIAMQQSTIQSYLFFSGRCEEALNFYQQHLNAKVEMLMRFSESPEPVPEGMLAEGFDNKIMHAEFSVGPNRILASDGCGDSSPMAGFSLALTVQEKADASRIFEALAQGGKVDMPLAETFWSPLFGSLTDQFGVGWMIMLPGEPAQ</sequence>
<evidence type="ECO:0000256" key="1">
    <source>
        <dbReference type="ARBA" id="ARBA00007689"/>
    </source>
</evidence>
<keyword evidence="5" id="KW-1185">Reference proteome</keyword>
<dbReference type="SUPFAM" id="SSF54909">
    <property type="entry name" value="Dimeric alpha+beta barrel"/>
    <property type="match status" value="1"/>
</dbReference>
<dbReference type="PANTHER" id="PTHR35174">
    <property type="entry name" value="BLL7171 PROTEIN-RELATED"/>
    <property type="match status" value="1"/>
</dbReference>
<comment type="caution">
    <text evidence="4">The sequence shown here is derived from an EMBL/GenBank/DDBJ whole genome shotgun (WGS) entry which is preliminary data.</text>
</comment>
<evidence type="ECO:0000259" key="3">
    <source>
        <dbReference type="Pfam" id="PF06983"/>
    </source>
</evidence>
<name>A0ABV8V7R9_9GAMM</name>
<organism evidence="4 5">
    <name type="scientific">Simiduia curdlanivorans</name>
    <dbReference type="NCBI Taxonomy" id="1492769"/>
    <lineage>
        <taxon>Bacteria</taxon>
        <taxon>Pseudomonadati</taxon>
        <taxon>Pseudomonadota</taxon>
        <taxon>Gammaproteobacteria</taxon>
        <taxon>Cellvibrionales</taxon>
        <taxon>Cellvibrionaceae</taxon>
        <taxon>Simiduia</taxon>
    </lineage>
</organism>
<dbReference type="RefSeq" id="WP_290261314.1">
    <property type="nucleotide sequence ID" value="NZ_JAUFQG010000004.1"/>
</dbReference>
<feature type="domain" description="YCII-related" evidence="2">
    <location>
        <begin position="1"/>
        <end position="112"/>
    </location>
</feature>
<comment type="similarity">
    <text evidence="1">Belongs to the YciI family.</text>
</comment>
<dbReference type="Pfam" id="PF06983">
    <property type="entry name" value="3-dmu-9_3-mt"/>
    <property type="match status" value="1"/>
</dbReference>
<dbReference type="SUPFAM" id="SSF54593">
    <property type="entry name" value="Glyoxalase/Bleomycin resistance protein/Dihydroxybiphenyl dioxygenase"/>
    <property type="match status" value="1"/>
</dbReference>
<proteinExistence type="inferred from homology"/>
<dbReference type="PANTHER" id="PTHR35174:SF4">
    <property type="entry name" value="BLL7163 PROTEIN"/>
    <property type="match status" value="1"/>
</dbReference>
<feature type="domain" description="PhnB-like" evidence="3">
    <location>
        <begin position="145"/>
        <end position="274"/>
    </location>
</feature>
<evidence type="ECO:0000259" key="2">
    <source>
        <dbReference type="Pfam" id="PF03795"/>
    </source>
</evidence>
<protein>
    <submittedName>
        <fullName evidence="4">YciI family protein</fullName>
    </submittedName>
</protein>
<dbReference type="Proteomes" id="UP001595840">
    <property type="component" value="Unassembled WGS sequence"/>
</dbReference>
<dbReference type="EMBL" id="JBHSCX010000020">
    <property type="protein sequence ID" value="MFC4363476.1"/>
    <property type="molecule type" value="Genomic_DNA"/>
</dbReference>
<evidence type="ECO:0000313" key="5">
    <source>
        <dbReference type="Proteomes" id="UP001595840"/>
    </source>
</evidence>
<reference evidence="5" key="1">
    <citation type="journal article" date="2019" name="Int. J. Syst. Evol. Microbiol.">
        <title>The Global Catalogue of Microorganisms (GCM) 10K type strain sequencing project: providing services to taxonomists for standard genome sequencing and annotation.</title>
        <authorList>
            <consortium name="The Broad Institute Genomics Platform"/>
            <consortium name="The Broad Institute Genome Sequencing Center for Infectious Disease"/>
            <person name="Wu L."/>
            <person name="Ma J."/>
        </authorList>
    </citation>
    <scope>NUCLEOTIDE SEQUENCE [LARGE SCALE GENOMIC DNA]</scope>
    <source>
        <strain evidence="5">CECT 8570</strain>
    </source>
</reference>
<dbReference type="InterPro" id="IPR028973">
    <property type="entry name" value="PhnB-like"/>
</dbReference>
<dbReference type="InterPro" id="IPR011008">
    <property type="entry name" value="Dimeric_a/b-barrel"/>
</dbReference>
<dbReference type="InterPro" id="IPR029068">
    <property type="entry name" value="Glyas_Bleomycin-R_OHBP_Dase"/>
</dbReference>
<gene>
    <name evidence="4" type="ORF">ACFOX3_14270</name>
</gene>
<dbReference type="InterPro" id="IPR005545">
    <property type="entry name" value="YCII"/>
</dbReference>
<dbReference type="CDD" id="cd06588">
    <property type="entry name" value="PhnB_like"/>
    <property type="match status" value="1"/>
</dbReference>
<accession>A0ABV8V7R9</accession>
<dbReference type="Gene3D" id="3.30.70.1060">
    <property type="entry name" value="Dimeric alpha+beta barrel"/>
    <property type="match status" value="1"/>
</dbReference>